<evidence type="ECO:0000313" key="1">
    <source>
        <dbReference type="Proteomes" id="UP000694863"/>
    </source>
</evidence>
<reference evidence="2" key="1">
    <citation type="submission" date="2025-08" db="UniProtKB">
        <authorList>
            <consortium name="RefSeq"/>
        </authorList>
    </citation>
    <scope>IDENTIFICATION</scope>
</reference>
<name>A0AC55DU31_ECHTE</name>
<keyword evidence="2" id="KW-0808">Transferase</keyword>
<gene>
    <name evidence="2" type="primary">SKAP1</name>
</gene>
<dbReference type="RefSeq" id="XP_045155252.1">
    <property type="nucleotide sequence ID" value="XM_045299317.1"/>
</dbReference>
<dbReference type="Proteomes" id="UP000694863">
    <property type="component" value="Unplaced"/>
</dbReference>
<proteinExistence type="predicted"/>
<evidence type="ECO:0000313" key="2">
    <source>
        <dbReference type="RefSeq" id="XP_045155252.1"/>
    </source>
</evidence>
<keyword evidence="1" id="KW-1185">Reference proteome</keyword>
<sequence>MDMVDDSEEFLSEGLRNEDLSAGARDHRDHILRGFQQIKARYYWDFQPQGGDQADGYLGQDSSDDNPSGAHGPSLMSDAPFLPDYQDEGMEDLMRGAQELENILKQGYLEKKSRDHSFFGSEWHKRWCVVSRGLFYYYANEKSKQPKGTFLIKGYSVRMAPHLRRDSKKESCFELTSQDRRSYEFTASNPAEARDWVDQISFLLKDLSSLTIPCEEEEEEGEEEKEEGEETYDDIDGFDAPNPGSQGRPVILPGGVGIQESAEEKEEEDIYEVLPDEEQDLDEDESGARQKGVDYASYYQGLWDCHGDQPDELSFQRGDLIRILSKDYNVYGWWIGELNNLVGIVPKEYLTTAFELEES</sequence>
<protein>
    <submittedName>
        <fullName evidence="2">Src kinase-associated phosphoprotein 1</fullName>
    </submittedName>
</protein>
<keyword evidence="2" id="KW-0418">Kinase</keyword>
<organism evidence="1 2">
    <name type="scientific">Echinops telfairi</name>
    <name type="common">Lesser hedgehog tenrec</name>
    <dbReference type="NCBI Taxonomy" id="9371"/>
    <lineage>
        <taxon>Eukaryota</taxon>
        <taxon>Metazoa</taxon>
        <taxon>Chordata</taxon>
        <taxon>Craniata</taxon>
        <taxon>Vertebrata</taxon>
        <taxon>Euteleostomi</taxon>
        <taxon>Mammalia</taxon>
        <taxon>Eutheria</taxon>
        <taxon>Afrotheria</taxon>
        <taxon>Tenrecidae</taxon>
        <taxon>Tenrecinae</taxon>
        <taxon>Echinops</taxon>
    </lineage>
</organism>
<accession>A0AC55DU31</accession>